<keyword evidence="2" id="KW-1185">Reference proteome</keyword>
<evidence type="ECO:0000313" key="2">
    <source>
        <dbReference type="Proteomes" id="UP000199297"/>
    </source>
</evidence>
<organism evidence="1 2">
    <name type="scientific">Colwellia chukchiensis</name>
    <dbReference type="NCBI Taxonomy" id="641665"/>
    <lineage>
        <taxon>Bacteria</taxon>
        <taxon>Pseudomonadati</taxon>
        <taxon>Pseudomonadota</taxon>
        <taxon>Gammaproteobacteria</taxon>
        <taxon>Alteromonadales</taxon>
        <taxon>Colwelliaceae</taxon>
        <taxon>Colwellia</taxon>
    </lineage>
</organism>
<accession>A0A1H7M823</accession>
<name>A0A1H7M823_9GAMM</name>
<proteinExistence type="predicted"/>
<dbReference type="STRING" id="641665.GCA_002104455_03036"/>
<dbReference type="OrthoDB" id="5600793at2"/>
<protein>
    <recommendedName>
        <fullName evidence="3">DUF2835 domain-containing protein</fullName>
    </recommendedName>
</protein>
<evidence type="ECO:0000313" key="1">
    <source>
        <dbReference type="EMBL" id="SEL07416.1"/>
    </source>
</evidence>
<evidence type="ECO:0008006" key="3">
    <source>
        <dbReference type="Google" id="ProtNLM"/>
    </source>
</evidence>
<dbReference type="InterPro" id="IPR021363">
    <property type="entry name" value="DUF2835"/>
</dbReference>
<dbReference type="EMBL" id="FOBI01000005">
    <property type="protein sequence ID" value="SEL07416.1"/>
    <property type="molecule type" value="Genomic_DNA"/>
</dbReference>
<dbReference type="Pfam" id="PF11197">
    <property type="entry name" value="DUF2835"/>
    <property type="match status" value="1"/>
</dbReference>
<dbReference type="AlphaFoldDB" id="A0A1H7M823"/>
<gene>
    <name evidence="1" type="ORF">SAMN05216262_105138</name>
</gene>
<reference evidence="2" key="1">
    <citation type="submission" date="2016-10" db="EMBL/GenBank/DDBJ databases">
        <authorList>
            <person name="Varghese N."/>
            <person name="Submissions S."/>
        </authorList>
    </citation>
    <scope>NUCLEOTIDE SEQUENCE [LARGE SCALE GENOMIC DNA]</scope>
    <source>
        <strain evidence="2">CGMCC 1.9127</strain>
    </source>
</reference>
<dbReference type="Proteomes" id="UP000199297">
    <property type="component" value="Unassembled WGS sequence"/>
</dbReference>
<sequence>MKYYFNLNMTSQDFLPYYQGQVRVIKVTTLQGLTLEFPAMHLRAFLTAGGIKGQFCLQTKHNKFISLNKIA</sequence>
<dbReference type="RefSeq" id="WP_085284567.1">
    <property type="nucleotide sequence ID" value="NZ_FOBI01000005.1"/>
</dbReference>